<name>A0A0R1XI01_9LACO</name>
<protein>
    <submittedName>
        <fullName evidence="1">Uncharacterized protein</fullName>
    </submittedName>
</protein>
<evidence type="ECO:0000313" key="2">
    <source>
        <dbReference type="Proteomes" id="UP000050949"/>
    </source>
</evidence>
<dbReference type="eggNOG" id="ENOG5032G25">
    <property type="taxonomic scope" value="Bacteria"/>
</dbReference>
<proteinExistence type="predicted"/>
<evidence type="ECO:0000313" key="1">
    <source>
        <dbReference type="EMBL" id="KRM26476.1"/>
    </source>
</evidence>
<accession>A0A0R1XI01</accession>
<dbReference type="AlphaFoldDB" id="A0A0R1XI01"/>
<dbReference type="EMBL" id="AZFW01000072">
    <property type="protein sequence ID" value="KRM26476.1"/>
    <property type="molecule type" value="Genomic_DNA"/>
</dbReference>
<sequence>MFIIKGAFAPGRVLAFLQHIHDSRQLLGMHVNTLHVDDDSPDMTSVTLVFTPPFAISAGQMRQLVRTVYAVIKLGERPKLKQMAPLLVTDEQQLGIELQAYPMQIYDVTLGLPTITAANEKGSRFSAMV</sequence>
<reference evidence="1 2" key="1">
    <citation type="journal article" date="2015" name="Genome Announc.">
        <title>Expanding the biotechnology potential of lactobacilli through comparative genomics of 213 strains and associated genera.</title>
        <authorList>
            <person name="Sun Z."/>
            <person name="Harris H.M."/>
            <person name="McCann A."/>
            <person name="Guo C."/>
            <person name="Argimon S."/>
            <person name="Zhang W."/>
            <person name="Yang X."/>
            <person name="Jeffery I.B."/>
            <person name="Cooney J.C."/>
            <person name="Kagawa T.F."/>
            <person name="Liu W."/>
            <person name="Song Y."/>
            <person name="Salvetti E."/>
            <person name="Wrobel A."/>
            <person name="Rasinkangas P."/>
            <person name="Parkhill J."/>
            <person name="Rea M.C."/>
            <person name="O'Sullivan O."/>
            <person name="Ritari J."/>
            <person name="Douillard F.P."/>
            <person name="Paul Ross R."/>
            <person name="Yang R."/>
            <person name="Briner A.E."/>
            <person name="Felis G.E."/>
            <person name="de Vos W.M."/>
            <person name="Barrangou R."/>
            <person name="Klaenhammer T.R."/>
            <person name="Caufield P.W."/>
            <person name="Cui Y."/>
            <person name="Zhang H."/>
            <person name="O'Toole P.W."/>
        </authorList>
    </citation>
    <scope>NUCLEOTIDE SEQUENCE [LARGE SCALE GENOMIC DNA]</scope>
    <source>
        <strain evidence="1 2">DSM 16991</strain>
    </source>
</reference>
<dbReference type="Proteomes" id="UP000050949">
    <property type="component" value="Unassembled WGS sequence"/>
</dbReference>
<dbReference type="PATRIC" id="fig|1122147.4.peg.3102"/>
<comment type="caution">
    <text evidence="1">The sequence shown here is derived from an EMBL/GenBank/DDBJ whole genome shotgun (WGS) entry which is preliminary data.</text>
</comment>
<gene>
    <name evidence="1" type="ORF">FC91_GL003013</name>
</gene>
<organism evidence="1 2">
    <name type="scientific">Schleiferilactobacillus harbinensis DSM 16991</name>
    <dbReference type="NCBI Taxonomy" id="1122147"/>
    <lineage>
        <taxon>Bacteria</taxon>
        <taxon>Bacillati</taxon>
        <taxon>Bacillota</taxon>
        <taxon>Bacilli</taxon>
        <taxon>Lactobacillales</taxon>
        <taxon>Lactobacillaceae</taxon>
        <taxon>Schleiferilactobacillus</taxon>
    </lineage>
</organism>